<reference evidence="1" key="1">
    <citation type="journal article" date="2015" name="Nature">
        <title>Complex archaea that bridge the gap between prokaryotes and eukaryotes.</title>
        <authorList>
            <person name="Spang A."/>
            <person name="Saw J.H."/>
            <person name="Jorgensen S.L."/>
            <person name="Zaremba-Niedzwiedzka K."/>
            <person name="Martijn J."/>
            <person name="Lind A.E."/>
            <person name="van Eijk R."/>
            <person name="Schleper C."/>
            <person name="Guy L."/>
            <person name="Ettema T.J."/>
        </authorList>
    </citation>
    <scope>NUCLEOTIDE SEQUENCE</scope>
</reference>
<feature type="non-terminal residue" evidence="1">
    <location>
        <position position="1"/>
    </location>
</feature>
<protein>
    <submittedName>
        <fullName evidence="1">Uncharacterized protein</fullName>
    </submittedName>
</protein>
<comment type="caution">
    <text evidence="1">The sequence shown here is derived from an EMBL/GenBank/DDBJ whole genome shotgun (WGS) entry which is preliminary data.</text>
</comment>
<sequence>LYDEGGDRLRHAIAILQQAEDRKVLLDAQEKEQSLIQEVQIRIVEELIRQGIDPNGAEIR</sequence>
<dbReference type="EMBL" id="LAZR01067937">
    <property type="protein sequence ID" value="KKK50597.1"/>
    <property type="molecule type" value="Genomic_DNA"/>
</dbReference>
<proteinExistence type="predicted"/>
<name>A0A0F8W1L4_9ZZZZ</name>
<accession>A0A0F8W1L4</accession>
<gene>
    <name evidence="1" type="ORF">LCGC14_3123440</name>
</gene>
<dbReference type="AlphaFoldDB" id="A0A0F8W1L4"/>
<organism evidence="1">
    <name type="scientific">marine sediment metagenome</name>
    <dbReference type="NCBI Taxonomy" id="412755"/>
    <lineage>
        <taxon>unclassified sequences</taxon>
        <taxon>metagenomes</taxon>
        <taxon>ecological metagenomes</taxon>
    </lineage>
</organism>
<evidence type="ECO:0000313" key="1">
    <source>
        <dbReference type="EMBL" id="KKK50597.1"/>
    </source>
</evidence>